<dbReference type="EMBL" id="QJJQ01000001">
    <property type="protein sequence ID" value="PXW90113.1"/>
    <property type="molecule type" value="Genomic_DNA"/>
</dbReference>
<keyword evidence="1" id="KW-0678">Repressor</keyword>
<proteinExistence type="predicted"/>
<dbReference type="PROSITE" id="PS50977">
    <property type="entry name" value="HTH_TETR_2"/>
    <property type="match status" value="1"/>
</dbReference>
<reference evidence="5 6" key="1">
    <citation type="submission" date="2018-05" db="EMBL/GenBank/DDBJ databases">
        <title>Genomic Encyclopedia of Type Strains, Phase IV (KMG-IV): sequencing the most valuable type-strain genomes for metagenomic binning, comparative biology and taxonomic classification.</title>
        <authorList>
            <person name="Goeker M."/>
        </authorList>
    </citation>
    <scope>NUCLEOTIDE SEQUENCE [LARGE SCALE GENOMIC DNA]</scope>
    <source>
        <strain evidence="5 6">DSM 28556</strain>
    </source>
</reference>
<dbReference type="PANTHER" id="PTHR43479:SF11">
    <property type="entry name" value="ACREF_ENVCD OPERON REPRESSOR-RELATED"/>
    <property type="match status" value="1"/>
</dbReference>
<dbReference type="Pfam" id="PF00440">
    <property type="entry name" value="TetR_N"/>
    <property type="match status" value="1"/>
</dbReference>
<dbReference type="SUPFAM" id="SSF48498">
    <property type="entry name" value="Tetracyclin repressor-like, C-terminal domain"/>
    <property type="match status" value="1"/>
</dbReference>
<dbReference type="PRINTS" id="PR00455">
    <property type="entry name" value="HTHTETR"/>
</dbReference>
<dbReference type="InterPro" id="IPR009057">
    <property type="entry name" value="Homeodomain-like_sf"/>
</dbReference>
<dbReference type="AlphaFoldDB" id="A0A2V3W6X6"/>
<keyword evidence="6" id="KW-1185">Reference proteome</keyword>
<feature type="domain" description="HTH tetR-type" evidence="4">
    <location>
        <begin position="3"/>
        <end position="63"/>
    </location>
</feature>
<protein>
    <submittedName>
        <fullName evidence="5">TetR family transcriptional regulator</fullName>
    </submittedName>
</protein>
<dbReference type="InterPro" id="IPR036271">
    <property type="entry name" value="Tet_transcr_reg_TetR-rel_C_sf"/>
</dbReference>
<sequence>MMNQVEQAIIESTIKLFSEKGYAATSIRDIAKSVNITSASLYHYMDSKKDLLEFIMERYLLQLIDGAHIAIDQATCHTTKLKSLIKYHVQSHGNERLAALVVDTEYRSLEGSGKEKIKELRKKYETIWSHILEAGLKEGIFSFPNLKITSFSLISLCTGVAHWYRDNGTFSLKEIAEQYAELGLHMVQNHSMKGGE</sequence>
<comment type="caution">
    <text evidence="5">The sequence shown here is derived from an EMBL/GenBank/DDBJ whole genome shotgun (WGS) entry which is preliminary data.</text>
</comment>
<dbReference type="Proteomes" id="UP000247978">
    <property type="component" value="Unassembled WGS sequence"/>
</dbReference>
<dbReference type="InterPro" id="IPR050624">
    <property type="entry name" value="HTH-type_Tx_Regulator"/>
</dbReference>
<feature type="DNA-binding region" description="H-T-H motif" evidence="3">
    <location>
        <begin position="26"/>
        <end position="45"/>
    </location>
</feature>
<gene>
    <name evidence="5" type="ORF">DFR56_10121</name>
</gene>
<evidence type="ECO:0000313" key="6">
    <source>
        <dbReference type="Proteomes" id="UP000247978"/>
    </source>
</evidence>
<organism evidence="5 6">
    <name type="scientific">Pseudogracilibacillus auburnensis</name>
    <dbReference type="NCBI Taxonomy" id="1494959"/>
    <lineage>
        <taxon>Bacteria</taxon>
        <taxon>Bacillati</taxon>
        <taxon>Bacillota</taxon>
        <taxon>Bacilli</taxon>
        <taxon>Bacillales</taxon>
        <taxon>Bacillaceae</taxon>
        <taxon>Pseudogracilibacillus</taxon>
    </lineage>
</organism>
<dbReference type="SUPFAM" id="SSF46689">
    <property type="entry name" value="Homeodomain-like"/>
    <property type="match status" value="1"/>
</dbReference>
<evidence type="ECO:0000256" key="3">
    <source>
        <dbReference type="PROSITE-ProRule" id="PRU00335"/>
    </source>
</evidence>
<evidence type="ECO:0000259" key="4">
    <source>
        <dbReference type="PROSITE" id="PS50977"/>
    </source>
</evidence>
<accession>A0A2V3W6X6</accession>
<dbReference type="InterPro" id="IPR041490">
    <property type="entry name" value="KstR2_TetR_C"/>
</dbReference>
<dbReference type="Gene3D" id="1.10.357.10">
    <property type="entry name" value="Tetracycline Repressor, domain 2"/>
    <property type="match status" value="1"/>
</dbReference>
<keyword evidence="2 3" id="KW-0238">DNA-binding</keyword>
<dbReference type="Pfam" id="PF17932">
    <property type="entry name" value="TetR_C_24"/>
    <property type="match status" value="1"/>
</dbReference>
<dbReference type="PANTHER" id="PTHR43479">
    <property type="entry name" value="ACREF/ENVCD OPERON REPRESSOR-RELATED"/>
    <property type="match status" value="1"/>
</dbReference>
<evidence type="ECO:0000313" key="5">
    <source>
        <dbReference type="EMBL" id="PXW90113.1"/>
    </source>
</evidence>
<evidence type="ECO:0000256" key="2">
    <source>
        <dbReference type="ARBA" id="ARBA00023125"/>
    </source>
</evidence>
<name>A0A2V3W6X6_9BACI</name>
<evidence type="ECO:0000256" key="1">
    <source>
        <dbReference type="ARBA" id="ARBA00022491"/>
    </source>
</evidence>
<dbReference type="InterPro" id="IPR001647">
    <property type="entry name" value="HTH_TetR"/>
</dbReference>
<dbReference type="GO" id="GO:0003677">
    <property type="term" value="F:DNA binding"/>
    <property type="evidence" value="ECO:0007669"/>
    <property type="project" value="UniProtKB-UniRule"/>
</dbReference>
<dbReference type="RefSeq" id="WP_110393398.1">
    <property type="nucleotide sequence ID" value="NZ_JBHUHB010000001.1"/>
</dbReference>